<accession>A0A645HE72</accession>
<evidence type="ECO:0000313" key="2">
    <source>
        <dbReference type="EMBL" id="MPN34073.1"/>
    </source>
</evidence>
<evidence type="ECO:0000256" key="1">
    <source>
        <dbReference type="SAM" id="MobiDB-lite"/>
    </source>
</evidence>
<dbReference type="EMBL" id="VSSQ01086915">
    <property type="protein sequence ID" value="MPN34073.1"/>
    <property type="molecule type" value="Genomic_DNA"/>
</dbReference>
<name>A0A645HE72_9ZZZZ</name>
<feature type="region of interest" description="Disordered" evidence="1">
    <location>
        <begin position="41"/>
        <end position="60"/>
    </location>
</feature>
<organism evidence="2">
    <name type="scientific">bioreactor metagenome</name>
    <dbReference type="NCBI Taxonomy" id="1076179"/>
    <lineage>
        <taxon>unclassified sequences</taxon>
        <taxon>metagenomes</taxon>
        <taxon>ecological metagenomes</taxon>
    </lineage>
</organism>
<sequence length="60" mass="6599">MNILNNDEIPIGLGMALAKNLNAMQVFASLDDVSRNNVIQRSHSANSKQDMESIVNDLVK</sequence>
<proteinExistence type="predicted"/>
<comment type="caution">
    <text evidence="2">The sequence shown here is derived from an EMBL/GenBank/DDBJ whole genome shotgun (WGS) entry which is preliminary data.</text>
</comment>
<protein>
    <submittedName>
        <fullName evidence="2">Uncharacterized protein</fullName>
    </submittedName>
</protein>
<reference evidence="2" key="1">
    <citation type="submission" date="2019-08" db="EMBL/GenBank/DDBJ databases">
        <authorList>
            <person name="Kucharzyk K."/>
            <person name="Murdoch R.W."/>
            <person name="Higgins S."/>
            <person name="Loffler F."/>
        </authorList>
    </citation>
    <scope>NUCLEOTIDE SEQUENCE</scope>
</reference>
<gene>
    <name evidence="2" type="ORF">SDC9_181565</name>
</gene>
<dbReference type="AlphaFoldDB" id="A0A645HE72"/>